<sequence>MVAALAELHKAGFQRLRAMPYMSASGAYWRFEIGPVDLFHQVHGAVAVSEYSLTHSDQRATKEIAEGVATYTSGHAKEGHFFGWEDAAGDGARELADKLLQRFPVLAEKGRGWDYAYAGWFQRLLGLVEAGFFPYAFADMQGPSRNGLYISAMRPSEWGEAPFQPELPLPPPGEYDGTLNLEDGRL</sequence>
<reference evidence="2 3" key="1">
    <citation type="journal article" date="2019" name="Environ. Microbiol.">
        <title>Species interactions and distinct microbial communities in high Arctic permafrost affected cryosols are associated with the CH4 and CO2 gas fluxes.</title>
        <authorList>
            <person name="Altshuler I."/>
            <person name="Hamel J."/>
            <person name="Turney S."/>
            <person name="Magnuson E."/>
            <person name="Levesque R."/>
            <person name="Greer C."/>
            <person name="Whyte L.G."/>
        </authorList>
    </citation>
    <scope>NUCLEOTIDE SEQUENCE [LARGE SCALE GENOMIC DNA]</scope>
    <source>
        <strain evidence="2 3">S9.3B</strain>
    </source>
</reference>
<keyword evidence="3" id="KW-1185">Reference proteome</keyword>
<accession>A0A502G384</accession>
<dbReference type="AlphaFoldDB" id="A0A502G384"/>
<feature type="region of interest" description="Disordered" evidence="1">
    <location>
        <begin position="161"/>
        <end position="186"/>
    </location>
</feature>
<protein>
    <submittedName>
        <fullName evidence="2">Uncharacterized protein</fullName>
    </submittedName>
</protein>
<dbReference type="EMBL" id="RCZP01000013">
    <property type="protein sequence ID" value="TPG55473.1"/>
    <property type="molecule type" value="Genomic_DNA"/>
</dbReference>
<evidence type="ECO:0000313" key="3">
    <source>
        <dbReference type="Proteomes" id="UP000317078"/>
    </source>
</evidence>
<dbReference type="Proteomes" id="UP000317078">
    <property type="component" value="Unassembled WGS sequence"/>
</dbReference>
<name>A0A502G384_9PROT</name>
<gene>
    <name evidence="2" type="ORF">EAH89_14575</name>
</gene>
<evidence type="ECO:0000256" key="1">
    <source>
        <dbReference type="SAM" id="MobiDB-lite"/>
    </source>
</evidence>
<proteinExistence type="predicted"/>
<comment type="caution">
    <text evidence="2">The sequence shown here is derived from an EMBL/GenBank/DDBJ whole genome shotgun (WGS) entry which is preliminary data.</text>
</comment>
<evidence type="ECO:0000313" key="2">
    <source>
        <dbReference type="EMBL" id="TPG55473.1"/>
    </source>
</evidence>
<organism evidence="2 3">
    <name type="scientific">Muricoccus nepalensis</name>
    <dbReference type="NCBI Taxonomy" id="1854500"/>
    <lineage>
        <taxon>Bacteria</taxon>
        <taxon>Pseudomonadati</taxon>
        <taxon>Pseudomonadota</taxon>
        <taxon>Alphaproteobacteria</taxon>
        <taxon>Acetobacterales</taxon>
        <taxon>Roseomonadaceae</taxon>
        <taxon>Muricoccus</taxon>
    </lineage>
</organism>